<dbReference type="Proteomes" id="UP000676409">
    <property type="component" value="Chromosome"/>
</dbReference>
<dbReference type="Pfam" id="PF02129">
    <property type="entry name" value="Peptidase_S15"/>
    <property type="match status" value="1"/>
</dbReference>
<proteinExistence type="predicted"/>
<organism evidence="4 5">
    <name type="scientific">Phenylobacterium montanum</name>
    <dbReference type="NCBI Taxonomy" id="2823693"/>
    <lineage>
        <taxon>Bacteria</taxon>
        <taxon>Pseudomonadati</taxon>
        <taxon>Pseudomonadota</taxon>
        <taxon>Alphaproteobacteria</taxon>
        <taxon>Caulobacterales</taxon>
        <taxon>Caulobacteraceae</taxon>
        <taxon>Phenylobacterium</taxon>
    </lineage>
</organism>
<dbReference type="InterPro" id="IPR013736">
    <property type="entry name" value="Xaa-Pro_dipept_C"/>
</dbReference>
<name>A0A975IVU7_9CAUL</name>
<evidence type="ECO:0000259" key="3">
    <source>
        <dbReference type="SMART" id="SM00939"/>
    </source>
</evidence>
<dbReference type="SUPFAM" id="SSF53474">
    <property type="entry name" value="alpha/beta-Hydrolases"/>
    <property type="match status" value="1"/>
</dbReference>
<dbReference type="SUPFAM" id="SSF49785">
    <property type="entry name" value="Galactose-binding domain-like"/>
    <property type="match status" value="1"/>
</dbReference>
<feature type="chain" id="PRO_5037501737" evidence="2">
    <location>
        <begin position="27"/>
        <end position="709"/>
    </location>
</feature>
<dbReference type="Gene3D" id="2.60.120.260">
    <property type="entry name" value="Galactose-binding domain-like"/>
    <property type="match status" value="1"/>
</dbReference>
<dbReference type="NCBIfam" id="TIGR00976">
    <property type="entry name" value="CocE_NonD"/>
    <property type="match status" value="1"/>
</dbReference>
<dbReference type="PANTHER" id="PTHR43056:SF10">
    <property type="entry name" value="COCE_NOND FAMILY, PUTATIVE (AFU_ORTHOLOGUE AFUA_7G00600)-RELATED"/>
    <property type="match status" value="1"/>
</dbReference>
<accession>A0A975IVU7</accession>
<dbReference type="SMART" id="SM00939">
    <property type="entry name" value="PepX_C"/>
    <property type="match status" value="1"/>
</dbReference>
<reference evidence="4" key="1">
    <citation type="submission" date="2021-04" db="EMBL/GenBank/DDBJ databases">
        <title>The complete genome sequence of Caulobacter sp. S6.</title>
        <authorList>
            <person name="Tang Y."/>
            <person name="Ouyang W."/>
            <person name="Liu Q."/>
            <person name="Huang B."/>
            <person name="Guo Z."/>
            <person name="Lei P."/>
        </authorList>
    </citation>
    <scope>NUCLEOTIDE SEQUENCE</scope>
    <source>
        <strain evidence="4">S6</strain>
    </source>
</reference>
<dbReference type="InterPro" id="IPR006311">
    <property type="entry name" value="TAT_signal"/>
</dbReference>
<evidence type="ECO:0000256" key="1">
    <source>
        <dbReference type="ARBA" id="ARBA00022801"/>
    </source>
</evidence>
<sequence length="709" mass="79249">MRLARRQLLQRAILAGGLLAAPSTFAGELQRREHIWSVDAADVKVSPGLWPRSEAMVPGVHFENLRLRMPDGVHLNALLYLPDKVRSGVRVGAQMAADPYRNEPTGELAREMVGQALDGFASLYLDVRGSGGSEGVPTDEYAVDEYDDLVRVVEWIARQPWSNGAVGMYGTSYSAFNSIWMAARYKPEPLKAIFVRGGTDDRYTDDIHSPGGIQMMVDASWALGMITDIAAPGGPDYDLHSKAAMDRWNTPPWLQTFLNNQLDGPHYRRGSLAPDQYGLLTIPTYLAGGYLDMYQNFVPRIMKHAPALTHGILGPWNHGMTWPGPVLDWRRMQSRWFDHFLHGRDNGVLTEPRVAYYMPTWRRQSFRDAGPIPGEWRFADAWPDSVFDPGKRFYLRPEHGQGGDLTETTPEASELRLAYHPATGGFSESIGPSTYEGYYGLDSREDDAWGLVFDTPPLRQPLEMLGFVRARLFASASAPQANWIVRVNDVAPDGTSYIVSYGFLNGTHRHSHVSPEPLPPDEMVTLDIELFCKGYHFPPGHRIRVVVTNAYFPVVWPSPYPMTTTLFAGGELASFIALPVLEETPFLPGSLPVLSDHRIAQPGEGFDAMRSYDAHVDRVTGLTRASFLMGDDRIGCEVKDSDPAHAGLTISTHDDFRPLAGRRLVQVKTDGALRSTADTFDMDLTCVLLENGREVRRRRWTSTFKRQWV</sequence>
<dbReference type="PANTHER" id="PTHR43056">
    <property type="entry name" value="PEPTIDASE S9 PROLYL OLIGOPEPTIDASE"/>
    <property type="match status" value="1"/>
</dbReference>
<dbReference type="Pfam" id="PF08530">
    <property type="entry name" value="PepX_C"/>
    <property type="match status" value="1"/>
</dbReference>
<keyword evidence="1 4" id="KW-0378">Hydrolase</keyword>
<dbReference type="InterPro" id="IPR005674">
    <property type="entry name" value="CocE/Ser_esterase"/>
</dbReference>
<dbReference type="EMBL" id="CP073078">
    <property type="protein sequence ID" value="QUD89372.1"/>
    <property type="molecule type" value="Genomic_DNA"/>
</dbReference>
<gene>
    <name evidence="4" type="ORF">KCG34_05690</name>
</gene>
<dbReference type="InterPro" id="IPR050585">
    <property type="entry name" value="Xaa-Pro_dipeptidyl-ppase/CocE"/>
</dbReference>
<feature type="signal peptide" evidence="2">
    <location>
        <begin position="1"/>
        <end position="26"/>
    </location>
</feature>
<evidence type="ECO:0000256" key="2">
    <source>
        <dbReference type="SAM" id="SignalP"/>
    </source>
</evidence>
<dbReference type="GO" id="GO:0008239">
    <property type="term" value="F:dipeptidyl-peptidase activity"/>
    <property type="evidence" value="ECO:0007669"/>
    <property type="project" value="InterPro"/>
</dbReference>
<dbReference type="AlphaFoldDB" id="A0A975IVU7"/>
<protein>
    <submittedName>
        <fullName evidence="4">CocE/NonD family hydrolase</fullName>
    </submittedName>
</protein>
<dbReference type="RefSeq" id="WP_211939424.1">
    <property type="nucleotide sequence ID" value="NZ_CP073078.1"/>
</dbReference>
<evidence type="ECO:0000313" key="4">
    <source>
        <dbReference type="EMBL" id="QUD89372.1"/>
    </source>
</evidence>
<dbReference type="InterPro" id="IPR029058">
    <property type="entry name" value="AB_hydrolase_fold"/>
</dbReference>
<evidence type="ECO:0000313" key="5">
    <source>
        <dbReference type="Proteomes" id="UP000676409"/>
    </source>
</evidence>
<dbReference type="PROSITE" id="PS51318">
    <property type="entry name" value="TAT"/>
    <property type="match status" value="1"/>
</dbReference>
<keyword evidence="5" id="KW-1185">Reference proteome</keyword>
<dbReference type="InterPro" id="IPR008979">
    <property type="entry name" value="Galactose-bd-like_sf"/>
</dbReference>
<dbReference type="KEGG" id="caul:KCG34_05690"/>
<keyword evidence="2" id="KW-0732">Signal</keyword>
<feature type="domain" description="Xaa-Pro dipeptidyl-peptidase C-terminal" evidence="3">
    <location>
        <begin position="334"/>
        <end position="577"/>
    </location>
</feature>
<dbReference type="InterPro" id="IPR000383">
    <property type="entry name" value="Xaa-Pro-like_dom"/>
</dbReference>
<dbReference type="Gene3D" id="3.40.50.1820">
    <property type="entry name" value="alpha/beta hydrolase"/>
    <property type="match status" value="2"/>
</dbReference>